<feature type="transmembrane region" description="Helical" evidence="7">
    <location>
        <begin position="231"/>
        <end position="255"/>
    </location>
</feature>
<comment type="similarity">
    <text evidence="5">Belongs to the SAT4 family.</text>
</comment>
<dbReference type="InterPro" id="IPR052337">
    <property type="entry name" value="SAT4-like"/>
</dbReference>
<dbReference type="Pfam" id="PF20684">
    <property type="entry name" value="Fung_rhodopsin"/>
    <property type="match status" value="1"/>
</dbReference>
<comment type="subcellular location">
    <subcellularLocation>
        <location evidence="1">Membrane</location>
        <topology evidence="1">Multi-pass membrane protein</topology>
    </subcellularLocation>
</comment>
<reference evidence="9" key="2">
    <citation type="submission" date="2023-06" db="EMBL/GenBank/DDBJ databases">
        <authorList>
            <consortium name="Lawrence Berkeley National Laboratory"/>
            <person name="Haridas S."/>
            <person name="Hensen N."/>
            <person name="Bonometti L."/>
            <person name="Westerberg I."/>
            <person name="Brannstrom I.O."/>
            <person name="Guillou S."/>
            <person name="Cros-Aarteil S."/>
            <person name="Calhoun S."/>
            <person name="Kuo A."/>
            <person name="Mondo S."/>
            <person name="Pangilinan J."/>
            <person name="Riley R."/>
            <person name="Labutti K."/>
            <person name="Andreopoulos B."/>
            <person name="Lipzen A."/>
            <person name="Chen C."/>
            <person name="Yanf M."/>
            <person name="Daum C."/>
            <person name="Ng V."/>
            <person name="Clum A."/>
            <person name="Steindorff A."/>
            <person name="Ohm R."/>
            <person name="Martin F."/>
            <person name="Silar P."/>
            <person name="Natvig D."/>
            <person name="Lalanne C."/>
            <person name="Gautier V."/>
            <person name="Ament-Velasquez S.L."/>
            <person name="Kruys A."/>
            <person name="Hutchinson M.I."/>
            <person name="Powell A.J."/>
            <person name="Barry K."/>
            <person name="Miller A.N."/>
            <person name="Grigoriev I.V."/>
            <person name="Debuchy R."/>
            <person name="Gladieux P."/>
            <person name="Thoren M.H."/>
            <person name="Johannesson H."/>
        </authorList>
    </citation>
    <scope>NUCLEOTIDE SEQUENCE</scope>
    <source>
        <strain evidence="9">CBS 314.62</strain>
    </source>
</reference>
<dbReference type="PANTHER" id="PTHR33048:SF158">
    <property type="entry name" value="MEMBRANE PROTEIN PTH11-LIKE, PUTATIVE-RELATED"/>
    <property type="match status" value="1"/>
</dbReference>
<dbReference type="AlphaFoldDB" id="A0AAE0XA75"/>
<dbReference type="Proteomes" id="UP001270362">
    <property type="component" value="Unassembled WGS sequence"/>
</dbReference>
<evidence type="ECO:0000256" key="3">
    <source>
        <dbReference type="ARBA" id="ARBA00022989"/>
    </source>
</evidence>
<sequence length="410" mass="45821">MAENGGGFDPATTPSMAPPEGMTSNFVDPPSLAYIPRATMYTALPLMMLFLCLRLYSRARVGFKFGADDFVCVAAAASIIAWFALFLTKLDQFYYGRHRWDYPMSGINDLFVNLNLGTTLMYPTCAMLTKAALLTLYLRIFHTAYLANRAIYLCLGTVTLFYLISVIYLVIRCSPRPGSGEGILYTMNDCAWDTAVLVFVHGVFGTVSDFVILLIPMSLVLPLSLPRNRKLAVAATFFTGFLAVVCSGVSTWYRYKMMHNRSPDFTWEPITPEVLAIVEITVGHICGSLPTLPPLFVSFRNSSRGQFVIRHLLSLRNTPRNDAEAKSPATSSEQVAKHQQLPEIPGGQLTDLRSFMQRVSPSQRLKRWASNREVNKEATDASQEVQLFDEADVVDLDYHQHLRNNVRSPA</sequence>
<comment type="caution">
    <text evidence="9">The sequence shown here is derived from an EMBL/GenBank/DDBJ whole genome shotgun (WGS) entry which is preliminary data.</text>
</comment>
<dbReference type="GO" id="GO:0016020">
    <property type="term" value="C:membrane"/>
    <property type="evidence" value="ECO:0007669"/>
    <property type="project" value="UniProtKB-SubCell"/>
</dbReference>
<protein>
    <recommendedName>
        <fullName evidence="8">Rhodopsin domain-containing protein</fullName>
    </recommendedName>
</protein>
<gene>
    <name evidence="9" type="ORF">B0T22DRAFT_535940</name>
</gene>
<name>A0AAE0XA75_9PEZI</name>
<dbReference type="InterPro" id="IPR049326">
    <property type="entry name" value="Rhodopsin_dom_fungi"/>
</dbReference>
<evidence type="ECO:0000256" key="4">
    <source>
        <dbReference type="ARBA" id="ARBA00023136"/>
    </source>
</evidence>
<feature type="transmembrane region" description="Helical" evidence="7">
    <location>
        <begin position="120"/>
        <end position="138"/>
    </location>
</feature>
<feature type="transmembrane region" description="Helical" evidence="7">
    <location>
        <begin position="69"/>
        <end position="87"/>
    </location>
</feature>
<keyword evidence="10" id="KW-1185">Reference proteome</keyword>
<feature type="transmembrane region" description="Helical" evidence="7">
    <location>
        <begin position="150"/>
        <end position="171"/>
    </location>
</feature>
<feature type="region of interest" description="Disordered" evidence="6">
    <location>
        <begin position="319"/>
        <end position="347"/>
    </location>
</feature>
<proteinExistence type="inferred from homology"/>
<reference evidence="9" key="1">
    <citation type="journal article" date="2023" name="Mol. Phylogenet. Evol.">
        <title>Genome-scale phylogeny and comparative genomics of the fungal order Sordariales.</title>
        <authorList>
            <person name="Hensen N."/>
            <person name="Bonometti L."/>
            <person name="Westerberg I."/>
            <person name="Brannstrom I.O."/>
            <person name="Guillou S."/>
            <person name="Cros-Aarteil S."/>
            <person name="Calhoun S."/>
            <person name="Haridas S."/>
            <person name="Kuo A."/>
            <person name="Mondo S."/>
            <person name="Pangilinan J."/>
            <person name="Riley R."/>
            <person name="LaButti K."/>
            <person name="Andreopoulos B."/>
            <person name="Lipzen A."/>
            <person name="Chen C."/>
            <person name="Yan M."/>
            <person name="Daum C."/>
            <person name="Ng V."/>
            <person name="Clum A."/>
            <person name="Steindorff A."/>
            <person name="Ohm R.A."/>
            <person name="Martin F."/>
            <person name="Silar P."/>
            <person name="Natvig D.O."/>
            <person name="Lalanne C."/>
            <person name="Gautier V."/>
            <person name="Ament-Velasquez S.L."/>
            <person name="Kruys A."/>
            <person name="Hutchinson M.I."/>
            <person name="Powell A.J."/>
            <person name="Barry K."/>
            <person name="Miller A.N."/>
            <person name="Grigoriev I.V."/>
            <person name="Debuchy R."/>
            <person name="Gladieux P."/>
            <person name="Hiltunen Thoren M."/>
            <person name="Johannesson H."/>
        </authorList>
    </citation>
    <scope>NUCLEOTIDE SEQUENCE</scope>
    <source>
        <strain evidence="9">CBS 314.62</strain>
    </source>
</reference>
<feature type="domain" description="Rhodopsin" evidence="8">
    <location>
        <begin position="53"/>
        <end position="296"/>
    </location>
</feature>
<evidence type="ECO:0000256" key="1">
    <source>
        <dbReference type="ARBA" id="ARBA00004141"/>
    </source>
</evidence>
<evidence type="ECO:0000256" key="2">
    <source>
        <dbReference type="ARBA" id="ARBA00022692"/>
    </source>
</evidence>
<evidence type="ECO:0000259" key="8">
    <source>
        <dbReference type="Pfam" id="PF20684"/>
    </source>
</evidence>
<evidence type="ECO:0000313" key="9">
    <source>
        <dbReference type="EMBL" id="KAK3688858.1"/>
    </source>
</evidence>
<keyword evidence="2 7" id="KW-0812">Transmembrane</keyword>
<feature type="transmembrane region" description="Helical" evidence="7">
    <location>
        <begin position="38"/>
        <end position="57"/>
    </location>
</feature>
<evidence type="ECO:0000256" key="7">
    <source>
        <dbReference type="SAM" id="Phobius"/>
    </source>
</evidence>
<accession>A0AAE0XA75</accession>
<dbReference type="EMBL" id="JAULSO010000002">
    <property type="protein sequence ID" value="KAK3688858.1"/>
    <property type="molecule type" value="Genomic_DNA"/>
</dbReference>
<feature type="region of interest" description="Disordered" evidence="6">
    <location>
        <begin position="1"/>
        <end position="20"/>
    </location>
</feature>
<feature type="transmembrane region" description="Helical" evidence="7">
    <location>
        <begin position="191"/>
        <end position="219"/>
    </location>
</feature>
<evidence type="ECO:0000313" key="10">
    <source>
        <dbReference type="Proteomes" id="UP001270362"/>
    </source>
</evidence>
<organism evidence="9 10">
    <name type="scientific">Podospora appendiculata</name>
    <dbReference type="NCBI Taxonomy" id="314037"/>
    <lineage>
        <taxon>Eukaryota</taxon>
        <taxon>Fungi</taxon>
        <taxon>Dikarya</taxon>
        <taxon>Ascomycota</taxon>
        <taxon>Pezizomycotina</taxon>
        <taxon>Sordariomycetes</taxon>
        <taxon>Sordariomycetidae</taxon>
        <taxon>Sordariales</taxon>
        <taxon>Podosporaceae</taxon>
        <taxon>Podospora</taxon>
    </lineage>
</organism>
<keyword evidence="4 7" id="KW-0472">Membrane</keyword>
<evidence type="ECO:0000256" key="6">
    <source>
        <dbReference type="SAM" id="MobiDB-lite"/>
    </source>
</evidence>
<keyword evidence="3 7" id="KW-1133">Transmembrane helix</keyword>
<dbReference type="PANTHER" id="PTHR33048">
    <property type="entry name" value="PTH11-LIKE INTEGRAL MEMBRANE PROTEIN (AFU_ORTHOLOGUE AFUA_5G11245)"/>
    <property type="match status" value="1"/>
</dbReference>
<evidence type="ECO:0000256" key="5">
    <source>
        <dbReference type="ARBA" id="ARBA00038359"/>
    </source>
</evidence>